<dbReference type="CDD" id="cd01295">
    <property type="entry name" value="AdeC"/>
    <property type="match status" value="1"/>
</dbReference>
<dbReference type="InterPro" id="IPR006679">
    <property type="entry name" value="Adenine_deam"/>
</dbReference>
<organism evidence="9 10">
    <name type="scientific">Eubacterium barkeri</name>
    <name type="common">Clostridium barkeri</name>
    <dbReference type="NCBI Taxonomy" id="1528"/>
    <lineage>
        <taxon>Bacteria</taxon>
        <taxon>Bacillati</taxon>
        <taxon>Bacillota</taxon>
        <taxon>Clostridia</taxon>
        <taxon>Eubacteriales</taxon>
        <taxon>Eubacteriaceae</taxon>
        <taxon>Eubacterium</taxon>
    </lineage>
</organism>
<dbReference type="SUPFAM" id="SSF51556">
    <property type="entry name" value="Metallo-dependent hydrolases"/>
    <property type="match status" value="1"/>
</dbReference>
<feature type="domain" description="Amidohydrolase-related" evidence="7">
    <location>
        <begin position="63"/>
        <end position="346"/>
    </location>
</feature>
<evidence type="ECO:0000256" key="5">
    <source>
        <dbReference type="ARBA" id="ARBA00047720"/>
    </source>
</evidence>
<evidence type="ECO:0000256" key="2">
    <source>
        <dbReference type="ARBA" id="ARBA00012782"/>
    </source>
</evidence>
<dbReference type="Proteomes" id="UP000199652">
    <property type="component" value="Unassembled WGS sequence"/>
</dbReference>
<dbReference type="RefSeq" id="WP_090242683.1">
    <property type="nucleotide sequence ID" value="NZ_FNOU01000002.1"/>
</dbReference>
<keyword evidence="4 6" id="KW-0464">Manganese</keyword>
<dbReference type="AlphaFoldDB" id="A0A1H3BC43"/>
<evidence type="ECO:0000313" key="10">
    <source>
        <dbReference type="Proteomes" id="UP000199652"/>
    </source>
</evidence>
<name>A0A1H3BC43_EUBBA</name>
<evidence type="ECO:0000256" key="4">
    <source>
        <dbReference type="ARBA" id="ARBA00023211"/>
    </source>
</evidence>
<dbReference type="InterPro" id="IPR011059">
    <property type="entry name" value="Metal-dep_hydrolase_composite"/>
</dbReference>
<protein>
    <recommendedName>
        <fullName evidence="2 6">Adenine deaminase</fullName>
        <shortName evidence="6">Adenase</shortName>
        <shortName evidence="6">Adenine aminase</shortName>
        <ecNumber evidence="2 6">3.5.4.2</ecNumber>
    </recommendedName>
</protein>
<dbReference type="InterPro" id="IPR006680">
    <property type="entry name" value="Amidohydro-rel"/>
</dbReference>
<dbReference type="EMBL" id="FNOU01000002">
    <property type="protein sequence ID" value="SDX39513.1"/>
    <property type="molecule type" value="Genomic_DNA"/>
</dbReference>
<sequence length="561" mass="59598">MNRTRMIRGAKHEIPADLVIKNGRIVNVFTKEILEGDVAIVDGSIVGIGAYEGLETIDAVGQYLIPGLINAHVHIESSMMTPSGYAGLIAPRGTTTIIADPHEIVNVAGATGLSFMLEDSADLAVDMFFMIPSSVPATAQETNGAGEFLSKDMAPFLGHSRILGLGEVMCIDDVLQARAHILDKIQSCEGRVIDGHAPGLSGASLQAYRAAGIETDHEAVSGEEAVERLRAGFYLQVREGSAAHDLVPILKAVKGQNLPTERILLCTDDRHSSDIRTQGDIDHCVRLAMAVGYDAITAIQMATINTAQAYGLRQYGAIAPGYQADILFCDNLESFHITAVYKKGKNIQPLLSDTKALATCPTLLNSVVLDGIKPSDFAFPLEAGKKSAGIEIIPGDIRTLAFEAELPEEGGFFKASKLYSKLAVVERYGKNGNRAVAPIRGYGIEGGAVAMTIAHDSHNIIVCGDNDGDMAVAVEKIHEIQGGIVVVSQGSVLGSLALPVGGLMSTASWPEMERGLTKLLTLAHGLGVSETIDPFITLSFMALPVIPEIRLTDRGLVRVQA</sequence>
<dbReference type="STRING" id="1528.SAMN04488579_10222"/>
<dbReference type="SUPFAM" id="SSF51338">
    <property type="entry name" value="Composite domain of metallo-dependent hydrolases"/>
    <property type="match status" value="1"/>
</dbReference>
<dbReference type="GO" id="GO:0000034">
    <property type="term" value="F:adenine deaminase activity"/>
    <property type="evidence" value="ECO:0007669"/>
    <property type="project" value="UniProtKB-UniRule"/>
</dbReference>
<feature type="domain" description="Adenine deaminase C-terminal" evidence="8">
    <location>
        <begin position="399"/>
        <end position="560"/>
    </location>
</feature>
<dbReference type="HAMAP" id="MF_01518">
    <property type="entry name" value="Adenine_deamin"/>
    <property type="match status" value="1"/>
</dbReference>
<comment type="similarity">
    <text evidence="1 6">Belongs to the metallo-dependent hydrolases superfamily. Adenine deaminase family.</text>
</comment>
<dbReference type="OrthoDB" id="9775607at2"/>
<dbReference type="PANTHER" id="PTHR11113">
    <property type="entry name" value="N-ACETYLGLUCOSAMINE-6-PHOSPHATE DEACETYLASE"/>
    <property type="match status" value="1"/>
</dbReference>
<dbReference type="NCBIfam" id="TIGR01178">
    <property type="entry name" value="ade"/>
    <property type="match status" value="1"/>
</dbReference>
<dbReference type="Gene3D" id="2.30.40.10">
    <property type="entry name" value="Urease, subunit C, domain 1"/>
    <property type="match status" value="1"/>
</dbReference>
<keyword evidence="10" id="KW-1185">Reference proteome</keyword>
<evidence type="ECO:0000259" key="7">
    <source>
        <dbReference type="Pfam" id="PF01979"/>
    </source>
</evidence>
<dbReference type="Pfam" id="PF01979">
    <property type="entry name" value="Amidohydro_1"/>
    <property type="match status" value="1"/>
</dbReference>
<dbReference type="EC" id="3.5.4.2" evidence="2 6"/>
<evidence type="ECO:0000256" key="6">
    <source>
        <dbReference type="HAMAP-Rule" id="MF_01518"/>
    </source>
</evidence>
<dbReference type="InterPro" id="IPR026912">
    <property type="entry name" value="Adenine_deam_C"/>
</dbReference>
<proteinExistence type="inferred from homology"/>
<evidence type="ECO:0000259" key="8">
    <source>
        <dbReference type="Pfam" id="PF13382"/>
    </source>
</evidence>
<evidence type="ECO:0000256" key="1">
    <source>
        <dbReference type="ARBA" id="ARBA00006773"/>
    </source>
</evidence>
<dbReference type="GO" id="GO:0006146">
    <property type="term" value="P:adenine catabolic process"/>
    <property type="evidence" value="ECO:0007669"/>
    <property type="project" value="InterPro"/>
</dbReference>
<gene>
    <name evidence="6" type="primary">ade</name>
    <name evidence="9" type="ORF">SAMN04488579_10222</name>
</gene>
<dbReference type="Pfam" id="PF13382">
    <property type="entry name" value="Adenine_deam_C"/>
    <property type="match status" value="1"/>
</dbReference>
<evidence type="ECO:0000313" key="9">
    <source>
        <dbReference type="EMBL" id="SDX39513.1"/>
    </source>
</evidence>
<comment type="cofactor">
    <cofactor evidence="6">
        <name>Mn(2+)</name>
        <dbReference type="ChEBI" id="CHEBI:29035"/>
    </cofactor>
</comment>
<evidence type="ECO:0000256" key="3">
    <source>
        <dbReference type="ARBA" id="ARBA00022801"/>
    </source>
</evidence>
<reference evidence="10" key="1">
    <citation type="submission" date="2016-10" db="EMBL/GenBank/DDBJ databases">
        <authorList>
            <person name="Varghese N."/>
            <person name="Submissions S."/>
        </authorList>
    </citation>
    <scope>NUCLEOTIDE SEQUENCE [LARGE SCALE GENOMIC DNA]</scope>
    <source>
        <strain evidence="10">VPI 5359</strain>
    </source>
</reference>
<accession>A0A1H3BC43</accession>
<comment type="catalytic activity">
    <reaction evidence="5 6">
        <text>adenine + H2O + H(+) = hypoxanthine + NH4(+)</text>
        <dbReference type="Rhea" id="RHEA:23688"/>
        <dbReference type="ChEBI" id="CHEBI:15377"/>
        <dbReference type="ChEBI" id="CHEBI:15378"/>
        <dbReference type="ChEBI" id="CHEBI:16708"/>
        <dbReference type="ChEBI" id="CHEBI:17368"/>
        <dbReference type="ChEBI" id="CHEBI:28938"/>
        <dbReference type="EC" id="3.5.4.2"/>
    </reaction>
</comment>
<dbReference type="PANTHER" id="PTHR11113:SF2">
    <property type="entry name" value="ADENINE DEAMINASE"/>
    <property type="match status" value="1"/>
</dbReference>
<dbReference type="Gene3D" id="3.20.20.140">
    <property type="entry name" value="Metal-dependent hydrolases"/>
    <property type="match status" value="1"/>
</dbReference>
<dbReference type="InterPro" id="IPR032466">
    <property type="entry name" value="Metal_Hydrolase"/>
</dbReference>
<keyword evidence="3 6" id="KW-0378">Hydrolase</keyword>